<dbReference type="SMR" id="Q55858"/>
<keyword evidence="4 10" id="KW-1133">Transmembrane helix</keyword>
<evidence type="ECO:0000256" key="10">
    <source>
        <dbReference type="SAM" id="Phobius"/>
    </source>
</evidence>
<dbReference type="TCDB" id="2.A.49.5.2">
    <property type="family name" value="the chloride carrier/channel (clc) family"/>
</dbReference>
<evidence type="ECO:0000256" key="4">
    <source>
        <dbReference type="ARBA" id="ARBA00022989"/>
    </source>
</evidence>
<dbReference type="IntAct" id="Q55858">
    <property type="interactions" value="1"/>
</dbReference>
<feature type="transmembrane region" description="Helical" evidence="10">
    <location>
        <begin position="332"/>
        <end position="362"/>
    </location>
</feature>
<dbReference type="eggNOG" id="COG0038">
    <property type="taxonomic scope" value="Bacteria"/>
</dbReference>
<feature type="transmembrane region" description="Helical" evidence="10">
    <location>
        <begin position="249"/>
        <end position="276"/>
    </location>
</feature>
<keyword evidence="9" id="KW-0407">Ion channel</keyword>
<evidence type="ECO:0000313" key="11">
    <source>
        <dbReference type="EMBL" id="BAA10615.1"/>
    </source>
</evidence>
<dbReference type="InterPro" id="IPR014743">
    <property type="entry name" value="Cl-channel_core"/>
</dbReference>
<name>Q55858_SYNY3</name>
<dbReference type="STRING" id="1148.gene:10500119"/>
<keyword evidence="5" id="KW-0406">Ion transport</keyword>
<evidence type="ECO:0000313" key="12">
    <source>
        <dbReference type="Proteomes" id="UP000001425"/>
    </source>
</evidence>
<keyword evidence="7" id="KW-0869">Chloride channel</keyword>
<reference evidence="11 12" key="1">
    <citation type="journal article" date="1995" name="DNA Res.">
        <title>Sequence analysis of the genome of the unicellular cyanobacterium Synechocystis sp. strain PCC6803. I. Sequence features in the 1 Mb region from map positions 64% to 92% of the genome.</title>
        <authorList>
            <person name="Kaneko T."/>
            <person name="Tanaka A."/>
            <person name="Sato S."/>
            <person name="Kotani H."/>
            <person name="Sazuka T."/>
            <person name="Miyajima N."/>
            <person name="Sugiura M."/>
            <person name="Tabata S."/>
        </authorList>
    </citation>
    <scope>NUCLEOTIDE SEQUENCE [LARGE SCALE GENOMIC DNA]</scope>
    <source>
        <strain evidence="12">ATCC 27184 / PCC 6803 / Kazusa</strain>
    </source>
</reference>
<keyword evidence="12" id="KW-1185">Reference proteome</keyword>
<feature type="transmembrane region" description="Helical" evidence="10">
    <location>
        <begin position="413"/>
        <end position="435"/>
    </location>
</feature>
<evidence type="ECO:0000256" key="3">
    <source>
        <dbReference type="ARBA" id="ARBA00022692"/>
    </source>
</evidence>
<reference evidence="11 12" key="2">
    <citation type="journal article" date="1996" name="DNA Res.">
        <title>Sequence analysis of the genome of the unicellular cyanobacterium Synechocystis sp. strain PCC6803. II. Sequence determination of the entire genome and assignment of potential protein-coding regions.</title>
        <authorList>
            <person name="Kaneko T."/>
            <person name="Sato S."/>
            <person name="Kotani H."/>
            <person name="Tanaka A."/>
            <person name="Asamizu E."/>
            <person name="Nakamura Y."/>
            <person name="Miyajima N."/>
            <person name="Hirosawa M."/>
            <person name="Sugiura M."/>
            <person name="Sasamoto S."/>
            <person name="Kimura T."/>
            <person name="Hosouchi T."/>
            <person name="Matsuno A."/>
            <person name="Muraki A."/>
            <person name="Nakazaki N."/>
            <person name="Naruo K."/>
            <person name="Okumura S."/>
            <person name="Shimpo S."/>
            <person name="Takeuchi C."/>
            <person name="Wada T."/>
            <person name="Watanabe A."/>
            <person name="Yamada M."/>
            <person name="Yasuda M."/>
            <person name="Tabata S."/>
        </authorList>
    </citation>
    <scope>NUCLEOTIDE SEQUENCE [LARGE SCALE GENOMIC DNA]</scope>
    <source>
        <strain evidence="12">ATCC 27184 / PCC 6803 / Kazusa</strain>
    </source>
</reference>
<dbReference type="Proteomes" id="UP000001425">
    <property type="component" value="Chromosome"/>
</dbReference>
<gene>
    <name evidence="11" type="ordered locus">slr0617</name>
</gene>
<dbReference type="Pfam" id="PF00654">
    <property type="entry name" value="Voltage_CLC"/>
    <property type="match status" value="1"/>
</dbReference>
<accession>Q55858</accession>
<dbReference type="PANTHER" id="PTHR43427">
    <property type="entry name" value="CHLORIDE CHANNEL PROTEIN CLC-E"/>
    <property type="match status" value="1"/>
</dbReference>
<evidence type="ECO:0000256" key="6">
    <source>
        <dbReference type="ARBA" id="ARBA00023136"/>
    </source>
</evidence>
<evidence type="ECO:0000256" key="2">
    <source>
        <dbReference type="ARBA" id="ARBA00022448"/>
    </source>
</evidence>
<keyword evidence="8" id="KW-0868">Chloride</keyword>
<dbReference type="SUPFAM" id="SSF81340">
    <property type="entry name" value="Clc chloride channel"/>
    <property type="match status" value="1"/>
</dbReference>
<feature type="transmembrane region" description="Helical" evidence="10">
    <location>
        <begin position="288"/>
        <end position="312"/>
    </location>
</feature>
<feature type="transmembrane region" description="Helical" evidence="10">
    <location>
        <begin position="50"/>
        <end position="71"/>
    </location>
</feature>
<keyword evidence="3 10" id="KW-0812">Transmembrane</keyword>
<protein>
    <submittedName>
        <fullName evidence="11">Slr0617 protein</fullName>
    </submittedName>
</protein>
<feature type="transmembrane region" description="Helical" evidence="10">
    <location>
        <begin position="176"/>
        <end position="203"/>
    </location>
</feature>
<dbReference type="KEGG" id="syn:slr0617"/>
<keyword evidence="6 10" id="KW-0472">Membrane</keyword>
<dbReference type="GO" id="GO:1902476">
    <property type="term" value="P:chloride transmembrane transport"/>
    <property type="evidence" value="ECO:0000318"/>
    <property type="project" value="GO_Central"/>
</dbReference>
<dbReference type="GO" id="GO:0005254">
    <property type="term" value="F:chloride channel activity"/>
    <property type="evidence" value="ECO:0007669"/>
    <property type="project" value="UniProtKB-KW"/>
</dbReference>
<dbReference type="Gene3D" id="1.10.3080.10">
    <property type="entry name" value="Clc chloride channel"/>
    <property type="match status" value="1"/>
</dbReference>
<organism evidence="11 12">
    <name type="scientific">Synechocystis sp. (strain ATCC 27184 / PCC 6803 / Kazusa)</name>
    <dbReference type="NCBI Taxonomy" id="1111708"/>
    <lineage>
        <taxon>Bacteria</taxon>
        <taxon>Bacillati</taxon>
        <taxon>Cyanobacteriota</taxon>
        <taxon>Cyanophyceae</taxon>
        <taxon>Synechococcales</taxon>
        <taxon>Merismopediaceae</taxon>
        <taxon>Synechocystis</taxon>
    </lineage>
</organism>
<keyword evidence="2" id="KW-0813">Transport</keyword>
<dbReference type="GO" id="GO:0034707">
    <property type="term" value="C:chloride channel complex"/>
    <property type="evidence" value="ECO:0007669"/>
    <property type="project" value="UniProtKB-KW"/>
</dbReference>
<dbReference type="PIR" id="S76671">
    <property type="entry name" value="S76671"/>
</dbReference>
<dbReference type="EnsemblBacteria" id="BAA10615">
    <property type="protein sequence ID" value="BAA10615"/>
    <property type="gene ID" value="BAA10615"/>
</dbReference>
<dbReference type="PRINTS" id="PR00762">
    <property type="entry name" value="CLCHANNEL"/>
</dbReference>
<evidence type="ECO:0000256" key="9">
    <source>
        <dbReference type="ARBA" id="ARBA00023303"/>
    </source>
</evidence>
<dbReference type="InParanoid" id="Q55858"/>
<feature type="transmembrane region" description="Helical" evidence="10">
    <location>
        <begin position="16"/>
        <end position="38"/>
    </location>
</feature>
<feature type="transmembrane region" description="Helical" evidence="10">
    <location>
        <begin position="369"/>
        <end position="393"/>
    </location>
</feature>
<comment type="subcellular location">
    <subcellularLocation>
        <location evidence="1">Membrane</location>
        <topology evidence="1">Multi-pass membrane protein</topology>
    </subcellularLocation>
</comment>
<sequence length="451" mass="45789">MINGKPQPLLTRVGTWTVGGLLGGLIGSLAAVMLTESIKQTLSVISGLDPIWLLLIPLFGVALAVLVLFGLGKGQPVQTVAPREANTPGRWGSLLSWYSFPHDIARADLTGDVVNASGVEERFPWNLAPLRAIAILSTVGFGAPMGTESPAAHIGFATGTWLGSVNSALRPLVRPLAIGGGAASVSALMGIPLVGSFFMFELSGRRQIPLTPERGAAMLAGGLVGWGINVAFNLQLIRLVVPKVPPADLWNAMGATLFIGVVTGTITALTGEAIYWARGLRTKPAIRLLAGSLAMLLLAVAIAQIATPAAAFGPGGAAIVWAENIETTPYHLLAVAILRAASTTAAVLAGGCGGVFVPFLAIGDLTGRVFATIFGISGDLAGAAGAAAGIAGGYRLPLTAVAMVLGVGGPETAQITCLGTVVIAAFSGLLAARLANQVSSAIRTIGARNHG</sequence>
<dbReference type="PaxDb" id="1148-1001776"/>
<dbReference type="PANTHER" id="PTHR43427:SF6">
    <property type="entry name" value="CHLORIDE CHANNEL PROTEIN CLC-E"/>
    <property type="match status" value="1"/>
</dbReference>
<dbReference type="InterPro" id="IPR050368">
    <property type="entry name" value="ClC-type_chloride_channel"/>
</dbReference>
<feature type="transmembrane region" description="Helical" evidence="10">
    <location>
        <begin position="215"/>
        <end position="237"/>
    </location>
</feature>
<dbReference type="InterPro" id="IPR001807">
    <property type="entry name" value="ClC"/>
</dbReference>
<dbReference type="AlphaFoldDB" id="Q55858"/>
<evidence type="ECO:0000256" key="7">
    <source>
        <dbReference type="ARBA" id="ARBA00023173"/>
    </source>
</evidence>
<evidence type="ECO:0000256" key="1">
    <source>
        <dbReference type="ARBA" id="ARBA00004141"/>
    </source>
</evidence>
<proteinExistence type="predicted"/>
<dbReference type="EMBL" id="BA000022">
    <property type="protein sequence ID" value="BAA10615.1"/>
    <property type="molecule type" value="Genomic_DNA"/>
</dbReference>
<evidence type="ECO:0000256" key="8">
    <source>
        <dbReference type="ARBA" id="ARBA00023214"/>
    </source>
</evidence>
<evidence type="ECO:0000256" key="5">
    <source>
        <dbReference type="ARBA" id="ARBA00023065"/>
    </source>
</evidence>